<dbReference type="Proteomes" id="UP000246078">
    <property type="component" value="Unassembled WGS sequence"/>
</dbReference>
<sequence>MKSVASQFLDTPYKEEGTVGTRQNGMTMGVRSDDAARCVNHPPLFSSVLAPRPVLIGPLLRSPRISETVVLLDGVPCGAVCFSGRVVRCEGPQRHGGVSASRAYTALLISDNTGLISVMQPHTARVNVDVGAAWEGATSCLTGGVAELAGNATDEMVHENDYVFVVGWLAFADTSREVRLLLQGVVDFVTGGDGTKPDENCFCVRGTVRQIHDMNELHFWALAALETNVRLLAKAGDFPSVFPTRRKNV</sequence>
<dbReference type="Gene3D" id="2.40.50.140">
    <property type="entry name" value="Nucleic acid-binding proteins"/>
    <property type="match status" value="1"/>
</dbReference>
<dbReference type="OMA" id="HYWILSA"/>
<dbReference type="VEuPathDB" id="TriTrypDB:TcBrA4_0101080"/>
<reference evidence="1 2" key="1">
    <citation type="journal article" date="2018" name="Microb. Genom.">
        <title>Expanding an expanded genome: long-read sequencing of Trypanosoma cruzi.</title>
        <authorList>
            <person name="Berna L."/>
            <person name="Rodriguez M."/>
            <person name="Chiribao M.L."/>
            <person name="Parodi-Talice A."/>
            <person name="Pita S."/>
            <person name="Rijo G."/>
            <person name="Alvarez-Valin F."/>
            <person name="Robello C."/>
        </authorList>
    </citation>
    <scope>NUCLEOTIDE SEQUENCE [LARGE SCALE GENOMIC DNA]</scope>
    <source>
        <strain evidence="1 2">TCC</strain>
    </source>
</reference>
<dbReference type="VEuPathDB" id="TriTrypDB:TcCLB.508441.50"/>
<dbReference type="VEuPathDB" id="TriTrypDB:C3747_262g10"/>
<dbReference type="VEuPathDB" id="TriTrypDB:BCY84_02898"/>
<dbReference type="VEuPathDB" id="TriTrypDB:TCSYLVIO_000416"/>
<dbReference type="OrthoDB" id="249877at2759"/>
<dbReference type="VEuPathDB" id="TriTrypDB:C4B63_9g290"/>
<dbReference type="EMBL" id="PRFC01000262">
    <property type="protein sequence ID" value="PWU95809.1"/>
    <property type="molecule type" value="Genomic_DNA"/>
</dbReference>
<evidence type="ECO:0000313" key="2">
    <source>
        <dbReference type="Proteomes" id="UP000246078"/>
    </source>
</evidence>
<dbReference type="VEuPathDB" id="TriTrypDB:TcCL_ESM06493"/>
<protein>
    <submittedName>
        <fullName evidence="1">Uncharacterized protein</fullName>
    </submittedName>
</protein>
<dbReference type="VEuPathDB" id="TriTrypDB:ECC02_004420"/>
<comment type="caution">
    <text evidence="1">The sequence shown here is derived from an EMBL/GenBank/DDBJ whole genome shotgun (WGS) entry which is preliminary data.</text>
</comment>
<accession>A0A2V2VHA8</accession>
<dbReference type="InterPro" id="IPR012340">
    <property type="entry name" value="NA-bd_OB-fold"/>
</dbReference>
<dbReference type="AlphaFoldDB" id="A0A2V2VHA8"/>
<gene>
    <name evidence="1" type="ORF">C3747_262g10</name>
</gene>
<dbReference type="VEuPathDB" id="TriTrypDB:TcCLB.507547.59"/>
<dbReference type="VEuPathDB" id="TriTrypDB:TcYC6_0076670"/>
<dbReference type="VEuPathDB" id="TriTrypDB:TcG_04610"/>
<organism evidence="1 2">
    <name type="scientific">Trypanosoma cruzi</name>
    <dbReference type="NCBI Taxonomy" id="5693"/>
    <lineage>
        <taxon>Eukaryota</taxon>
        <taxon>Discoba</taxon>
        <taxon>Euglenozoa</taxon>
        <taxon>Kinetoplastea</taxon>
        <taxon>Metakinetoplastina</taxon>
        <taxon>Trypanosomatida</taxon>
        <taxon>Trypanosomatidae</taxon>
        <taxon>Trypanosoma</taxon>
        <taxon>Schizotrypanum</taxon>
    </lineage>
</organism>
<proteinExistence type="predicted"/>
<name>A0A2V2VHA8_TRYCR</name>
<dbReference type="VEuPathDB" id="TriTrypDB:Tc_MARK_9657"/>
<evidence type="ECO:0000313" key="1">
    <source>
        <dbReference type="EMBL" id="PWU95809.1"/>
    </source>
</evidence>